<feature type="domain" description="DUF6299" evidence="2">
    <location>
        <begin position="33"/>
        <end position="143"/>
    </location>
</feature>
<dbReference type="Pfam" id="PF19816">
    <property type="entry name" value="DUF6299"/>
    <property type="match status" value="1"/>
</dbReference>
<keyword evidence="1" id="KW-0732">Signal</keyword>
<protein>
    <submittedName>
        <fullName evidence="3">DUF6299 family protein</fullName>
    </submittedName>
</protein>
<gene>
    <name evidence="3" type="ORF">P2L57_32975</name>
</gene>
<keyword evidence="4" id="KW-1185">Reference proteome</keyword>
<evidence type="ECO:0000259" key="2">
    <source>
        <dbReference type="Pfam" id="PF19816"/>
    </source>
</evidence>
<feature type="chain" id="PRO_5047412793" evidence="1">
    <location>
        <begin position="27"/>
        <end position="146"/>
    </location>
</feature>
<name>A0ABT5Z944_9ACTN</name>
<feature type="signal peptide" evidence="1">
    <location>
        <begin position="1"/>
        <end position="26"/>
    </location>
</feature>
<accession>A0ABT5Z944</accession>
<sequence length="146" mass="15266">MRILPALSLAAAVAMVAAVGSVSAQADDGLPFNGVTVDQVGHLSRDGWVTLSGTYRCSPDGSADPVVIGASLAQGRRQYSIDSSPADCDGYPHRWQNASRPEGADIRPGGVHAQAILVRLSFTGLIPLPHLLAGGERDILLERNGR</sequence>
<dbReference type="InterPro" id="IPR046266">
    <property type="entry name" value="DUF6299"/>
</dbReference>
<evidence type="ECO:0000256" key="1">
    <source>
        <dbReference type="SAM" id="SignalP"/>
    </source>
</evidence>
<proteinExistence type="predicted"/>
<evidence type="ECO:0000313" key="4">
    <source>
        <dbReference type="Proteomes" id="UP001220022"/>
    </source>
</evidence>
<comment type="caution">
    <text evidence="3">The sequence shown here is derived from an EMBL/GenBank/DDBJ whole genome shotgun (WGS) entry which is preliminary data.</text>
</comment>
<dbReference type="RefSeq" id="WP_275820876.1">
    <property type="nucleotide sequence ID" value="NZ_BAAANM010000021.1"/>
</dbReference>
<evidence type="ECO:0000313" key="3">
    <source>
        <dbReference type="EMBL" id="MDF2260351.1"/>
    </source>
</evidence>
<dbReference type="Proteomes" id="UP001220022">
    <property type="component" value="Unassembled WGS sequence"/>
</dbReference>
<organism evidence="3 4">
    <name type="scientific">Streptantibioticus ferralitis</name>
    <dbReference type="NCBI Taxonomy" id="236510"/>
    <lineage>
        <taxon>Bacteria</taxon>
        <taxon>Bacillati</taxon>
        <taxon>Actinomycetota</taxon>
        <taxon>Actinomycetes</taxon>
        <taxon>Kitasatosporales</taxon>
        <taxon>Streptomycetaceae</taxon>
        <taxon>Streptantibioticus</taxon>
    </lineage>
</organism>
<dbReference type="EMBL" id="JARHTQ010000033">
    <property type="protein sequence ID" value="MDF2260351.1"/>
    <property type="molecule type" value="Genomic_DNA"/>
</dbReference>
<reference evidence="3 4" key="1">
    <citation type="submission" date="2023-03" db="EMBL/GenBank/DDBJ databases">
        <title>Draft genome sequence of type strain Streptomyces ferralitis JCM 14344.</title>
        <authorList>
            <person name="Klaysubun C."/>
            <person name="Duangmal K."/>
        </authorList>
    </citation>
    <scope>NUCLEOTIDE SEQUENCE [LARGE SCALE GENOMIC DNA]</scope>
    <source>
        <strain evidence="3 4">JCM 14344</strain>
    </source>
</reference>